<name>A0A840D2V0_9BACE</name>
<proteinExistence type="predicted"/>
<evidence type="ECO:0000256" key="2">
    <source>
        <dbReference type="ARBA" id="ARBA00023125"/>
    </source>
</evidence>
<dbReference type="Pfam" id="PF00717">
    <property type="entry name" value="Peptidase_S24"/>
    <property type="match status" value="1"/>
</dbReference>
<feature type="domain" description="HTH cro/C1-type" evidence="4">
    <location>
        <begin position="36"/>
        <end position="65"/>
    </location>
</feature>
<keyword evidence="6" id="KW-1185">Reference proteome</keyword>
<reference evidence="5" key="1">
    <citation type="submission" date="2020-08" db="EMBL/GenBank/DDBJ databases">
        <title>Genomic Encyclopedia of Type Strains, Phase IV (KMG-IV): sequencing the most valuable type-strain genomes for metagenomic binning, comparative biology and taxonomic classification.</title>
        <authorList>
            <person name="Goeker M."/>
        </authorList>
    </citation>
    <scope>NUCLEOTIDE SEQUENCE [LARGE SCALE GENOMIC DNA]</scope>
    <source>
        <strain evidence="5">DSM 105720</strain>
    </source>
</reference>
<dbReference type="PROSITE" id="PS50943">
    <property type="entry name" value="HTH_CROC1"/>
    <property type="match status" value="1"/>
</dbReference>
<dbReference type="Proteomes" id="UP000560658">
    <property type="component" value="Unassembled WGS sequence"/>
</dbReference>
<dbReference type="InterPro" id="IPR010982">
    <property type="entry name" value="Lambda_DNA-bd_dom_sf"/>
</dbReference>
<dbReference type="SUPFAM" id="SSF51306">
    <property type="entry name" value="LexA/Signal peptidase"/>
    <property type="match status" value="1"/>
</dbReference>
<gene>
    <name evidence="5" type="ORF">GGR06_001670</name>
</gene>
<comment type="caution">
    <text evidence="5">The sequence shown here is derived from an EMBL/GenBank/DDBJ whole genome shotgun (WGS) entry which is preliminary data.</text>
</comment>
<dbReference type="InterPro" id="IPR039418">
    <property type="entry name" value="LexA-like"/>
</dbReference>
<keyword evidence="1" id="KW-0805">Transcription regulation</keyword>
<dbReference type="PANTHER" id="PTHR40661:SF3">
    <property type="entry name" value="FELS-1 PROPHAGE TRANSCRIPTIONAL REGULATOR"/>
    <property type="match status" value="1"/>
</dbReference>
<dbReference type="EMBL" id="JACIER010000005">
    <property type="protein sequence ID" value="MBB4043884.1"/>
    <property type="molecule type" value="Genomic_DNA"/>
</dbReference>
<dbReference type="GO" id="GO:0003677">
    <property type="term" value="F:DNA binding"/>
    <property type="evidence" value="ECO:0007669"/>
    <property type="project" value="UniProtKB-KW"/>
</dbReference>
<protein>
    <submittedName>
        <fullName evidence="5">Phage repressor protein C with HTH and peptisase S24 domain</fullName>
    </submittedName>
</protein>
<dbReference type="Gene3D" id="1.10.260.40">
    <property type="entry name" value="lambda repressor-like DNA-binding domains"/>
    <property type="match status" value="1"/>
</dbReference>
<evidence type="ECO:0000313" key="6">
    <source>
        <dbReference type="Proteomes" id="UP000560658"/>
    </source>
</evidence>
<sequence>MNRNVISKRFMDVVQELNISNEDIKSQLKIDKNLKSHIKTGKQNVSLDKIYALCEAYEEVNVDYIITGKGKMLKEDSTKDEISQTPTKGSIPYFENLPVSAGRSEMIETKESPTGWIDLPGIYAKWLFPVVGFSMQPEINSGDTVGVVPVDKWDMVDPDKTYLIVTNDDRMIKHLAIDEKDDEILWCISPNYPKFPIRKEDIKAVYRVTFHGRIL</sequence>
<evidence type="ECO:0000256" key="3">
    <source>
        <dbReference type="ARBA" id="ARBA00023163"/>
    </source>
</evidence>
<keyword evidence="3" id="KW-0804">Transcription</keyword>
<evidence type="ECO:0000259" key="4">
    <source>
        <dbReference type="PROSITE" id="PS50943"/>
    </source>
</evidence>
<dbReference type="SUPFAM" id="SSF47413">
    <property type="entry name" value="lambda repressor-like DNA-binding domains"/>
    <property type="match status" value="1"/>
</dbReference>
<dbReference type="PANTHER" id="PTHR40661">
    <property type="match status" value="1"/>
</dbReference>
<dbReference type="InterPro" id="IPR015927">
    <property type="entry name" value="Peptidase_S24_S26A/B/C"/>
</dbReference>
<evidence type="ECO:0000256" key="1">
    <source>
        <dbReference type="ARBA" id="ARBA00023015"/>
    </source>
</evidence>
<dbReference type="RefSeq" id="WP_044161598.1">
    <property type="nucleotide sequence ID" value="NZ_JACIER010000005.1"/>
</dbReference>
<dbReference type="Gene3D" id="2.10.109.10">
    <property type="entry name" value="Umud Fragment, subunit A"/>
    <property type="match status" value="1"/>
</dbReference>
<accession>A0A840D2V0</accession>
<dbReference type="CDD" id="cd06529">
    <property type="entry name" value="S24_LexA-like"/>
    <property type="match status" value="1"/>
</dbReference>
<dbReference type="AlphaFoldDB" id="A0A840D2V0"/>
<dbReference type="InterPro" id="IPR001387">
    <property type="entry name" value="Cro/C1-type_HTH"/>
</dbReference>
<dbReference type="InterPro" id="IPR036286">
    <property type="entry name" value="LexA/Signal_pep-like_sf"/>
</dbReference>
<organism evidence="5 6">
    <name type="scientific">Bacteroides reticulotermitis</name>
    <dbReference type="NCBI Taxonomy" id="1133319"/>
    <lineage>
        <taxon>Bacteria</taxon>
        <taxon>Pseudomonadati</taxon>
        <taxon>Bacteroidota</taxon>
        <taxon>Bacteroidia</taxon>
        <taxon>Bacteroidales</taxon>
        <taxon>Bacteroidaceae</taxon>
        <taxon>Bacteroides</taxon>
    </lineage>
</organism>
<keyword evidence="2" id="KW-0238">DNA-binding</keyword>
<evidence type="ECO:0000313" key="5">
    <source>
        <dbReference type="EMBL" id="MBB4043884.1"/>
    </source>
</evidence>